<dbReference type="OrthoDB" id="664370at2759"/>
<keyword evidence="3" id="KW-1185">Reference proteome</keyword>
<sequence length="202" mass="22106">MGRLDGGSRWGAAAQDGEVGRRRKMGRWGGDAGWGGAAATQDREVGRRCGMASNANMITLLAVGKELPGGWDPAYTRRMFFPYWRSVLSARCCVKAYPSYAPSDTFKPDPEWLRSWIDSIAKGSPAAPNHNLGPLQRTPELAMGQQFRRSFGTAACTRNGSSRIPIQNLSLLGRIQQPGSIHQARRLFGTVAFKLLKVLKNA</sequence>
<dbReference type="AlphaFoldDB" id="A0A835BV51"/>
<feature type="compositionally biased region" description="Gly residues" evidence="1">
    <location>
        <begin position="27"/>
        <end position="36"/>
    </location>
</feature>
<feature type="region of interest" description="Disordered" evidence="1">
    <location>
        <begin position="1"/>
        <end position="40"/>
    </location>
</feature>
<comment type="caution">
    <text evidence="2">The sequence shown here is derived from an EMBL/GenBank/DDBJ whole genome shotgun (WGS) entry which is preliminary data.</text>
</comment>
<proteinExistence type="predicted"/>
<protein>
    <submittedName>
        <fullName evidence="2">Uncharacterized protein</fullName>
    </submittedName>
</protein>
<name>A0A835BV51_9POAL</name>
<reference evidence="2" key="1">
    <citation type="submission" date="2020-07" db="EMBL/GenBank/DDBJ databases">
        <title>Genome sequence and genetic diversity analysis of an under-domesticated orphan crop, white fonio (Digitaria exilis).</title>
        <authorList>
            <person name="Bennetzen J.L."/>
            <person name="Chen S."/>
            <person name="Ma X."/>
            <person name="Wang X."/>
            <person name="Yssel A.E.J."/>
            <person name="Chaluvadi S.R."/>
            <person name="Johnson M."/>
            <person name="Gangashetty P."/>
            <person name="Hamidou F."/>
            <person name="Sanogo M.D."/>
            <person name="Zwaenepoel A."/>
            <person name="Wallace J."/>
            <person name="Van De Peer Y."/>
            <person name="Van Deynze A."/>
        </authorList>
    </citation>
    <scope>NUCLEOTIDE SEQUENCE</scope>
    <source>
        <tissue evidence="2">Leaves</tissue>
    </source>
</reference>
<gene>
    <name evidence="2" type="ORF">HU200_034658</name>
</gene>
<dbReference type="Proteomes" id="UP000636709">
    <property type="component" value="Unassembled WGS sequence"/>
</dbReference>
<evidence type="ECO:0000313" key="2">
    <source>
        <dbReference type="EMBL" id="KAF8699779.1"/>
    </source>
</evidence>
<evidence type="ECO:0000313" key="3">
    <source>
        <dbReference type="Proteomes" id="UP000636709"/>
    </source>
</evidence>
<organism evidence="2 3">
    <name type="scientific">Digitaria exilis</name>
    <dbReference type="NCBI Taxonomy" id="1010633"/>
    <lineage>
        <taxon>Eukaryota</taxon>
        <taxon>Viridiplantae</taxon>
        <taxon>Streptophyta</taxon>
        <taxon>Embryophyta</taxon>
        <taxon>Tracheophyta</taxon>
        <taxon>Spermatophyta</taxon>
        <taxon>Magnoliopsida</taxon>
        <taxon>Liliopsida</taxon>
        <taxon>Poales</taxon>
        <taxon>Poaceae</taxon>
        <taxon>PACMAD clade</taxon>
        <taxon>Panicoideae</taxon>
        <taxon>Panicodae</taxon>
        <taxon>Paniceae</taxon>
        <taxon>Anthephorinae</taxon>
        <taxon>Digitaria</taxon>
    </lineage>
</organism>
<dbReference type="EMBL" id="JACEFO010001834">
    <property type="protein sequence ID" value="KAF8699779.1"/>
    <property type="molecule type" value="Genomic_DNA"/>
</dbReference>
<accession>A0A835BV51</accession>
<evidence type="ECO:0000256" key="1">
    <source>
        <dbReference type="SAM" id="MobiDB-lite"/>
    </source>
</evidence>